<protein>
    <submittedName>
        <fullName evidence="2">Uncharacterized protein</fullName>
    </submittedName>
</protein>
<accession>A0ABN8N543</accession>
<evidence type="ECO:0000256" key="1">
    <source>
        <dbReference type="SAM" id="SignalP"/>
    </source>
</evidence>
<keyword evidence="1" id="KW-0732">Signal</keyword>
<comment type="caution">
    <text evidence="2">The sequence shown here is derived from an EMBL/GenBank/DDBJ whole genome shotgun (WGS) entry which is preliminary data.</text>
</comment>
<dbReference type="EMBL" id="CALNXK010000011">
    <property type="protein sequence ID" value="CAH3043182.1"/>
    <property type="molecule type" value="Genomic_DNA"/>
</dbReference>
<gene>
    <name evidence="2" type="ORF">PLOB_00002675</name>
</gene>
<name>A0ABN8N543_9CNID</name>
<feature type="chain" id="PRO_5045628118" evidence="1">
    <location>
        <begin position="23"/>
        <end position="92"/>
    </location>
</feature>
<sequence length="92" mass="10160">MSSASFWCSVCVFSVILALATAAPPDRTKGNPHPFYETPYPQEEMGEKEGFGSPILKRNPAPPEDCTACCQDLWCSYINTRCLCSPQWNIGP</sequence>
<keyword evidence="3" id="KW-1185">Reference proteome</keyword>
<feature type="signal peptide" evidence="1">
    <location>
        <begin position="1"/>
        <end position="22"/>
    </location>
</feature>
<proteinExistence type="predicted"/>
<reference evidence="2 3" key="1">
    <citation type="submission" date="2022-05" db="EMBL/GenBank/DDBJ databases">
        <authorList>
            <consortium name="Genoscope - CEA"/>
            <person name="William W."/>
        </authorList>
    </citation>
    <scope>NUCLEOTIDE SEQUENCE [LARGE SCALE GENOMIC DNA]</scope>
</reference>
<evidence type="ECO:0000313" key="2">
    <source>
        <dbReference type="EMBL" id="CAH3043182.1"/>
    </source>
</evidence>
<evidence type="ECO:0000313" key="3">
    <source>
        <dbReference type="Proteomes" id="UP001159405"/>
    </source>
</evidence>
<dbReference type="Proteomes" id="UP001159405">
    <property type="component" value="Unassembled WGS sequence"/>
</dbReference>
<organism evidence="2 3">
    <name type="scientific">Porites lobata</name>
    <dbReference type="NCBI Taxonomy" id="104759"/>
    <lineage>
        <taxon>Eukaryota</taxon>
        <taxon>Metazoa</taxon>
        <taxon>Cnidaria</taxon>
        <taxon>Anthozoa</taxon>
        <taxon>Hexacorallia</taxon>
        <taxon>Scleractinia</taxon>
        <taxon>Fungiina</taxon>
        <taxon>Poritidae</taxon>
        <taxon>Porites</taxon>
    </lineage>
</organism>